<evidence type="ECO:0000256" key="4">
    <source>
        <dbReference type="PIRNR" id="PIRNR005700"/>
    </source>
</evidence>
<gene>
    <name evidence="6" type="ORF">Athai_34390</name>
</gene>
<organism evidence="6 7">
    <name type="scientific">Actinocatenispora thailandica</name>
    <dbReference type="NCBI Taxonomy" id="227318"/>
    <lineage>
        <taxon>Bacteria</taxon>
        <taxon>Bacillati</taxon>
        <taxon>Actinomycetota</taxon>
        <taxon>Actinomycetes</taxon>
        <taxon>Micromonosporales</taxon>
        <taxon>Micromonosporaceae</taxon>
        <taxon>Actinocatenispora</taxon>
    </lineage>
</organism>
<feature type="active site" evidence="5">
    <location>
        <position position="366"/>
    </location>
</feature>
<dbReference type="Proteomes" id="UP000611640">
    <property type="component" value="Chromosome"/>
</dbReference>
<protein>
    <recommendedName>
        <fullName evidence="4">Aminopeptidase</fullName>
    </recommendedName>
</protein>
<comment type="similarity">
    <text evidence="4">Belongs to the peptidase C1 family.</text>
</comment>
<evidence type="ECO:0000313" key="6">
    <source>
        <dbReference type="EMBL" id="BCJ35936.1"/>
    </source>
</evidence>
<evidence type="ECO:0000313" key="7">
    <source>
        <dbReference type="Proteomes" id="UP000611640"/>
    </source>
</evidence>
<evidence type="ECO:0000256" key="5">
    <source>
        <dbReference type="PIRSR" id="PIRSR005700-1"/>
    </source>
</evidence>
<dbReference type="GO" id="GO:0070005">
    <property type="term" value="F:cysteine-type aminopeptidase activity"/>
    <property type="evidence" value="ECO:0007669"/>
    <property type="project" value="InterPro"/>
</dbReference>
<reference evidence="6 7" key="1">
    <citation type="submission" date="2020-08" db="EMBL/GenBank/DDBJ databases">
        <title>Whole genome shotgun sequence of Actinocatenispora thailandica NBRC 105041.</title>
        <authorList>
            <person name="Komaki H."/>
            <person name="Tamura T."/>
        </authorList>
    </citation>
    <scope>NUCLEOTIDE SEQUENCE [LARGE SCALE GENOMIC DNA]</scope>
    <source>
        <strain evidence="6 7">NBRC 105041</strain>
    </source>
</reference>
<evidence type="ECO:0000256" key="1">
    <source>
        <dbReference type="ARBA" id="ARBA00022670"/>
    </source>
</evidence>
<proteinExistence type="inferred from homology"/>
<dbReference type="InterPro" id="IPR004134">
    <property type="entry name" value="Peptidase_C1B"/>
</dbReference>
<dbReference type="PIRSF" id="PIRSF005700">
    <property type="entry name" value="PepC"/>
    <property type="match status" value="1"/>
</dbReference>
<dbReference type="Pfam" id="PF03051">
    <property type="entry name" value="Peptidase_C1_2"/>
    <property type="match status" value="1"/>
</dbReference>
<keyword evidence="2 4" id="KW-0378">Hydrolase</keyword>
<dbReference type="GO" id="GO:0005737">
    <property type="term" value="C:cytoplasm"/>
    <property type="evidence" value="ECO:0007669"/>
    <property type="project" value="TreeGrafter"/>
</dbReference>
<dbReference type="GO" id="GO:0009636">
    <property type="term" value="P:response to toxic substance"/>
    <property type="evidence" value="ECO:0007669"/>
    <property type="project" value="TreeGrafter"/>
</dbReference>
<sequence>MDAGSRNALGTDDLELLRKQFAANPANRLAQNAVAATPVDQVALDRSVGNGIDHAVSHLLDDWKATDQRKSGRCWLFAGLNLLRVGAKRKLNLKDFEFSQNHLMFWDKLERANYFLTAMIETAGADVDDRTVAHLLGTVAEDGGQWNMFVALVAKHGLVPKTAMPETDSSGQTARMNSILQKVLREGAHALRTAAAAGATDAELDEQRREILAVVYRVLAIHLGNPPERFEWQWTDADRQYHRDGELTPQQFAQRYVELPLADYVCLVHDPRNPTGRTYTVEYLGNVLGGAPVVYLNVDMAVLKDVAAKTITGGEPVWFGCDVAQQFDKKLGVWDAKLLDYPSVYSTTFGLSKAERLAYHESAMSHAMLFTGVDIADDGAPRRWRVENSWGTDLGQEGFFTMTDSWFDEYVFEIAARADLLPAELREALAGEPTVLPAWDPMGALAR</sequence>
<accession>A0A7R7DQM5</accession>
<dbReference type="CDD" id="cd00585">
    <property type="entry name" value="Peptidase_C1B"/>
    <property type="match status" value="1"/>
</dbReference>
<keyword evidence="4 6" id="KW-0031">Aminopeptidase</keyword>
<dbReference type="RefSeq" id="WP_203962383.1">
    <property type="nucleotide sequence ID" value="NZ_AP023355.1"/>
</dbReference>
<keyword evidence="7" id="KW-1185">Reference proteome</keyword>
<dbReference type="KEGG" id="atl:Athai_34390"/>
<dbReference type="InterPro" id="IPR038765">
    <property type="entry name" value="Papain-like_cys_pep_sf"/>
</dbReference>
<dbReference type="PANTHER" id="PTHR10363">
    <property type="entry name" value="BLEOMYCIN HYDROLASE"/>
    <property type="match status" value="1"/>
</dbReference>
<dbReference type="AlphaFoldDB" id="A0A7R7DQM5"/>
<dbReference type="PANTHER" id="PTHR10363:SF2">
    <property type="entry name" value="BLEOMYCIN HYDROLASE"/>
    <property type="match status" value="1"/>
</dbReference>
<feature type="active site" evidence="5">
    <location>
        <position position="74"/>
    </location>
</feature>
<name>A0A7R7DQM5_9ACTN</name>
<keyword evidence="3 4" id="KW-0788">Thiol protease</keyword>
<dbReference type="Gene3D" id="3.90.70.10">
    <property type="entry name" value="Cysteine proteinases"/>
    <property type="match status" value="1"/>
</dbReference>
<evidence type="ECO:0000256" key="3">
    <source>
        <dbReference type="ARBA" id="ARBA00022807"/>
    </source>
</evidence>
<dbReference type="GO" id="GO:0043418">
    <property type="term" value="P:homocysteine catabolic process"/>
    <property type="evidence" value="ECO:0007669"/>
    <property type="project" value="TreeGrafter"/>
</dbReference>
<keyword evidence="1 4" id="KW-0645">Protease</keyword>
<dbReference type="SUPFAM" id="SSF54001">
    <property type="entry name" value="Cysteine proteinases"/>
    <property type="match status" value="1"/>
</dbReference>
<dbReference type="EMBL" id="AP023355">
    <property type="protein sequence ID" value="BCJ35936.1"/>
    <property type="molecule type" value="Genomic_DNA"/>
</dbReference>
<dbReference type="PROSITE" id="PS00139">
    <property type="entry name" value="THIOL_PROTEASE_CYS"/>
    <property type="match status" value="1"/>
</dbReference>
<dbReference type="InterPro" id="IPR000169">
    <property type="entry name" value="Pept_cys_AS"/>
</dbReference>
<feature type="active site" evidence="5">
    <location>
        <position position="388"/>
    </location>
</feature>
<evidence type="ECO:0000256" key="2">
    <source>
        <dbReference type="ARBA" id="ARBA00022801"/>
    </source>
</evidence>
<dbReference type="GO" id="GO:0006508">
    <property type="term" value="P:proteolysis"/>
    <property type="evidence" value="ECO:0007669"/>
    <property type="project" value="UniProtKB-KW"/>
</dbReference>